<reference evidence="4 5" key="1">
    <citation type="journal article" date="2016" name="Nat. Commun.">
        <title>Thousands of microbial genomes shed light on interconnected biogeochemical processes in an aquifer system.</title>
        <authorList>
            <person name="Anantharaman K."/>
            <person name="Brown C.T."/>
            <person name="Hug L.A."/>
            <person name="Sharon I."/>
            <person name="Castelle C.J."/>
            <person name="Probst A.J."/>
            <person name="Thomas B.C."/>
            <person name="Singh A."/>
            <person name="Wilkins M.J."/>
            <person name="Karaoz U."/>
            <person name="Brodie E.L."/>
            <person name="Williams K.H."/>
            <person name="Hubbard S.S."/>
            <person name="Banfield J.F."/>
        </authorList>
    </citation>
    <scope>NUCLEOTIDE SEQUENCE [LARGE SCALE GENOMIC DNA]</scope>
</reference>
<dbReference type="InterPro" id="IPR027417">
    <property type="entry name" value="P-loop_NTPase"/>
</dbReference>
<keyword evidence="2" id="KW-0067">ATP-binding</keyword>
<organism evidence="4 5">
    <name type="scientific">Candidatus Woesebacteria bacterium RIFCSPHIGHO2_01_FULL_39_28</name>
    <dbReference type="NCBI Taxonomy" id="1802496"/>
    <lineage>
        <taxon>Bacteria</taxon>
        <taxon>Candidatus Woeseibacteriota</taxon>
    </lineage>
</organism>
<dbReference type="SUPFAM" id="SSF52540">
    <property type="entry name" value="P-loop containing nucleoside triphosphate hydrolases"/>
    <property type="match status" value="1"/>
</dbReference>
<dbReference type="Pfam" id="PF06414">
    <property type="entry name" value="Zeta_toxin"/>
    <property type="match status" value="1"/>
</dbReference>
<dbReference type="GO" id="GO:0005524">
    <property type="term" value="F:ATP binding"/>
    <property type="evidence" value="ECO:0007669"/>
    <property type="project" value="UniProtKB-KW"/>
</dbReference>
<evidence type="ECO:0000259" key="3">
    <source>
        <dbReference type="Pfam" id="PF06414"/>
    </source>
</evidence>
<feature type="domain" description="Zeta toxin" evidence="3">
    <location>
        <begin position="37"/>
        <end position="199"/>
    </location>
</feature>
<evidence type="ECO:0000256" key="1">
    <source>
        <dbReference type="ARBA" id="ARBA00022741"/>
    </source>
</evidence>
<dbReference type="Gene3D" id="3.40.50.300">
    <property type="entry name" value="P-loop containing nucleotide triphosphate hydrolases"/>
    <property type="match status" value="1"/>
</dbReference>
<dbReference type="AlphaFoldDB" id="A0A1F7YAU1"/>
<evidence type="ECO:0000313" key="4">
    <source>
        <dbReference type="EMBL" id="OGM24402.1"/>
    </source>
</evidence>
<protein>
    <recommendedName>
        <fullName evidence="3">Zeta toxin domain-containing protein</fullName>
    </recommendedName>
</protein>
<comment type="caution">
    <text evidence="4">The sequence shown here is derived from an EMBL/GenBank/DDBJ whole genome shotgun (WGS) entry which is preliminary data.</text>
</comment>
<dbReference type="EMBL" id="MGGI01000029">
    <property type="protein sequence ID" value="OGM24402.1"/>
    <property type="molecule type" value="Genomic_DNA"/>
</dbReference>
<name>A0A1F7YAU1_9BACT</name>
<gene>
    <name evidence="4" type="ORF">A2627_00270</name>
</gene>
<keyword evidence="1" id="KW-0547">Nucleotide-binding</keyword>
<evidence type="ECO:0000256" key="2">
    <source>
        <dbReference type="ARBA" id="ARBA00022840"/>
    </source>
</evidence>
<evidence type="ECO:0000313" key="5">
    <source>
        <dbReference type="Proteomes" id="UP000178851"/>
    </source>
</evidence>
<proteinExistence type="predicted"/>
<dbReference type="GO" id="GO:0016301">
    <property type="term" value="F:kinase activity"/>
    <property type="evidence" value="ECO:0007669"/>
    <property type="project" value="InterPro"/>
</dbReference>
<dbReference type="Proteomes" id="UP000178851">
    <property type="component" value="Unassembled WGS sequence"/>
</dbReference>
<sequence>MPDEEIRIAAIAFAKHNKEKIAKELTDPAIYAPSKFLVSVFMAGSPGAGKTEYSKRLIEILEQNKERRVIRIDADEIRPRMPGYTGYNSHLFQGAVSLIVEKIHDLALHRGQNFIFDSTFFKYDKAADNIRRSLGKTRIVFIFYLYQDPKVAWKFTEIREKKEGRNIPKPAFVEQFLGARETVSLIRKEFGEEVMIILVKRDFEKDTIDALFEIRPGVTIDDYLKISYNKEELESIL</sequence>
<accession>A0A1F7YAU1</accession>
<dbReference type="InterPro" id="IPR010488">
    <property type="entry name" value="Zeta_toxin_domain"/>
</dbReference>